<sequence length="313" mass="34350">MVTFAFRNGSDGPGMRNLPLFAFLAGLVFFFYVFYVYQTQSAELSSAQSSLDANMKQIRVLKVDLLNAKAENERLKASEASMKGEKDRLAKDFDACTSSVRTCKLNADRLEKEKKNFEEESRKKDEEKAKLQAEVDQLKIKVTGLEGSLSQQEESAKKAKEEFEKLENELKQLKASGANAAVDEKEAVSQTVQAVQGVAKPVADKSDALVPAPIPNIPVPAVQANAQAPPPVPAVKRSAGDLEKKDEMQVPEPPKQPGALIDPPRQPGDRVKLAVAEEERQQQDRVVDKPIVKGGDYDDKLDLEKAVDDVQSA</sequence>
<dbReference type="Proteomes" id="UP000050761">
    <property type="component" value="Unassembled WGS sequence"/>
</dbReference>
<gene>
    <name evidence="4" type="ORF">HPBE_LOCUS14734</name>
</gene>
<keyword evidence="3" id="KW-0472">Membrane</keyword>
<reference evidence="6" key="2">
    <citation type="submission" date="2019-09" db="UniProtKB">
        <authorList>
            <consortium name="WormBaseParasite"/>
        </authorList>
    </citation>
    <scope>IDENTIFICATION</scope>
</reference>
<evidence type="ECO:0000256" key="3">
    <source>
        <dbReference type="SAM" id="Phobius"/>
    </source>
</evidence>
<feature type="compositionally biased region" description="Basic and acidic residues" evidence="2">
    <location>
        <begin position="267"/>
        <end position="297"/>
    </location>
</feature>
<proteinExistence type="predicted"/>
<keyword evidence="3" id="KW-0812">Transmembrane</keyword>
<keyword evidence="5" id="KW-1185">Reference proteome</keyword>
<organism evidence="4">
    <name type="scientific">Heligmosomoides polygyrus</name>
    <name type="common">Parasitic roundworm</name>
    <dbReference type="NCBI Taxonomy" id="6339"/>
    <lineage>
        <taxon>Eukaryota</taxon>
        <taxon>Metazoa</taxon>
        <taxon>Ecdysozoa</taxon>
        <taxon>Nematoda</taxon>
        <taxon>Chromadorea</taxon>
        <taxon>Rhabditida</taxon>
        <taxon>Rhabditina</taxon>
        <taxon>Rhabditomorpha</taxon>
        <taxon>Strongyloidea</taxon>
        <taxon>Heligmosomidae</taxon>
        <taxon>Heligmosomoides</taxon>
    </lineage>
</organism>
<keyword evidence="3" id="KW-1133">Transmembrane helix</keyword>
<evidence type="ECO:0000256" key="2">
    <source>
        <dbReference type="SAM" id="MobiDB-lite"/>
    </source>
</evidence>
<feature type="transmembrane region" description="Helical" evidence="3">
    <location>
        <begin position="20"/>
        <end position="37"/>
    </location>
</feature>
<evidence type="ECO:0000313" key="5">
    <source>
        <dbReference type="Proteomes" id="UP000050761"/>
    </source>
</evidence>
<keyword evidence="1" id="KW-0175">Coiled coil</keyword>
<name>A0A3P8DWP2_HELPZ</name>
<accession>A0A3P8DWP2</accession>
<dbReference type="EMBL" id="UZAH01028504">
    <property type="protein sequence ID" value="VDP00603.1"/>
    <property type="molecule type" value="Genomic_DNA"/>
</dbReference>
<protein>
    <submittedName>
        <fullName evidence="6">Rib_recp_KP_reg domain-containing protein</fullName>
    </submittedName>
</protein>
<feature type="coiled-coil region" evidence="1">
    <location>
        <begin position="58"/>
        <end position="183"/>
    </location>
</feature>
<evidence type="ECO:0000313" key="6">
    <source>
        <dbReference type="WBParaSite" id="HPBE_0001473301-mRNA-1"/>
    </source>
</evidence>
<feature type="region of interest" description="Disordered" evidence="2">
    <location>
        <begin position="210"/>
        <end position="297"/>
    </location>
</feature>
<reference evidence="4 5" key="1">
    <citation type="submission" date="2018-11" db="EMBL/GenBank/DDBJ databases">
        <authorList>
            <consortium name="Pathogen Informatics"/>
        </authorList>
    </citation>
    <scope>NUCLEOTIDE SEQUENCE [LARGE SCALE GENOMIC DNA]</scope>
</reference>
<dbReference type="OrthoDB" id="5875420at2759"/>
<evidence type="ECO:0000313" key="4">
    <source>
        <dbReference type="EMBL" id="VDP00603.1"/>
    </source>
</evidence>
<dbReference type="WBParaSite" id="HPBE_0001473301-mRNA-1">
    <property type="protein sequence ID" value="HPBE_0001473301-mRNA-1"/>
    <property type="gene ID" value="HPBE_0001473301"/>
</dbReference>
<dbReference type="AlphaFoldDB" id="A0A3P8DWP2"/>
<evidence type="ECO:0000256" key="1">
    <source>
        <dbReference type="SAM" id="Coils"/>
    </source>
</evidence>
<feature type="compositionally biased region" description="Basic and acidic residues" evidence="2">
    <location>
        <begin position="238"/>
        <end position="248"/>
    </location>
</feature>
<dbReference type="Gene3D" id="1.10.287.1490">
    <property type="match status" value="1"/>
</dbReference>